<accession>A0A1L6ZNJ9</accession>
<reference evidence="1 2" key="1">
    <citation type="submission" date="2016-05" db="EMBL/GenBank/DDBJ databases">
        <title>Complete Genome and Methylome Analysis of Psychrotrophic Bacterial Isolates from Antarctic Lake Untersee.</title>
        <authorList>
            <person name="Fomenkov A."/>
            <person name="Akimov V.N."/>
            <person name="Vasilyeva L.V."/>
            <person name="Andersen D."/>
            <person name="Vincze T."/>
            <person name="Roberts R.J."/>
        </authorList>
    </citation>
    <scope>NUCLEOTIDE SEQUENCE [LARGE SCALE GENOMIC DNA]</scope>
    <source>
        <strain evidence="1 2">U14-5</strain>
    </source>
</reference>
<evidence type="ECO:0000313" key="2">
    <source>
        <dbReference type="Proteomes" id="UP000185426"/>
    </source>
</evidence>
<organism evidence="1 2">
    <name type="scientific">Bacillus safensis</name>
    <dbReference type="NCBI Taxonomy" id="561879"/>
    <lineage>
        <taxon>Bacteria</taxon>
        <taxon>Bacillati</taxon>
        <taxon>Bacillota</taxon>
        <taxon>Bacilli</taxon>
        <taxon>Bacillales</taxon>
        <taxon>Bacillaceae</taxon>
        <taxon>Bacillus</taxon>
    </lineage>
</organism>
<gene>
    <name evidence="1" type="ORF">BSA145_20755</name>
</gene>
<dbReference type="AlphaFoldDB" id="A0A1L6ZNJ9"/>
<evidence type="ECO:0000313" key="1">
    <source>
        <dbReference type="EMBL" id="APT48083.1"/>
    </source>
</evidence>
<protein>
    <submittedName>
        <fullName evidence="1">Uncharacterized protein</fullName>
    </submittedName>
</protein>
<dbReference type="RefSeq" id="WP_075623592.1">
    <property type="nucleotide sequence ID" value="NZ_CP015607.1"/>
</dbReference>
<name>A0A1L6ZNJ9_BACIA</name>
<dbReference type="Proteomes" id="UP000185426">
    <property type="component" value="Chromosome"/>
</dbReference>
<proteinExistence type="predicted"/>
<dbReference type="EMBL" id="CP015607">
    <property type="protein sequence ID" value="APT48083.1"/>
    <property type="molecule type" value="Genomic_DNA"/>
</dbReference>
<sequence length="163" mass="18048">MNGLLRKLNVKLTLVLTLIVTLGITSAFGQASAKEQWDPQKQQRIAQAIFEAAAYNEVDKTFSFDESKVINAGLPKDISLEIKKHLESFAGTDAEKVYQDQLAAQQKGEVTTMVAPLVIWAAKVLAGAGLAWLGKKLLDMGGHEFCKRYKNKNKTTKYVCKFL</sequence>